<evidence type="ECO:0000313" key="12">
    <source>
        <dbReference type="EMBL" id="GGD33892.1"/>
    </source>
</evidence>
<dbReference type="GO" id="GO:0009279">
    <property type="term" value="C:cell outer membrane"/>
    <property type="evidence" value="ECO:0007669"/>
    <property type="project" value="UniProtKB-SubCell"/>
</dbReference>
<comment type="caution">
    <text evidence="12">The sequence shown here is derived from an EMBL/GenBank/DDBJ whole genome shotgun (WGS) entry which is preliminary data.</text>
</comment>
<dbReference type="Proteomes" id="UP000598997">
    <property type="component" value="Unassembled WGS sequence"/>
</dbReference>
<dbReference type="GO" id="GO:0015344">
    <property type="term" value="F:siderophore uptake transmembrane transporter activity"/>
    <property type="evidence" value="ECO:0007669"/>
    <property type="project" value="TreeGrafter"/>
</dbReference>
<dbReference type="AlphaFoldDB" id="A0A917DGJ8"/>
<dbReference type="InterPro" id="IPR036942">
    <property type="entry name" value="Beta-barrel_TonB_sf"/>
</dbReference>
<dbReference type="InterPro" id="IPR010917">
    <property type="entry name" value="TonB_rcpt_CS"/>
</dbReference>
<keyword evidence="7 8" id="KW-0998">Cell outer membrane</keyword>
<dbReference type="PANTHER" id="PTHR30069:SF39">
    <property type="entry name" value="BLL6183 PROTEIN"/>
    <property type="match status" value="1"/>
</dbReference>
<dbReference type="InterPro" id="IPR000531">
    <property type="entry name" value="Beta-barrel_TonB"/>
</dbReference>
<reference evidence="12 13" key="1">
    <citation type="journal article" date="2014" name="Int. J. Syst. Evol. Microbiol.">
        <title>Complete genome sequence of Corynebacterium casei LMG S-19264T (=DSM 44701T), isolated from a smear-ripened cheese.</title>
        <authorList>
            <consortium name="US DOE Joint Genome Institute (JGI-PGF)"/>
            <person name="Walter F."/>
            <person name="Albersmeier A."/>
            <person name="Kalinowski J."/>
            <person name="Ruckert C."/>
        </authorList>
    </citation>
    <scope>NUCLEOTIDE SEQUENCE [LARGE SCALE GENOMIC DNA]</scope>
    <source>
        <strain evidence="12 13">CGMCC 1.15358</strain>
    </source>
</reference>
<dbReference type="OrthoDB" id="9796221at2"/>
<dbReference type="InterPro" id="IPR037066">
    <property type="entry name" value="Plug_dom_sf"/>
</dbReference>
<gene>
    <name evidence="12" type="ORF">GCM10010989_05090</name>
</gene>
<evidence type="ECO:0000256" key="5">
    <source>
        <dbReference type="ARBA" id="ARBA00023077"/>
    </source>
</evidence>
<dbReference type="PROSITE" id="PS52016">
    <property type="entry name" value="TONB_DEPENDENT_REC_3"/>
    <property type="match status" value="1"/>
</dbReference>
<dbReference type="InterPro" id="IPR039426">
    <property type="entry name" value="TonB-dep_rcpt-like"/>
</dbReference>
<dbReference type="PROSITE" id="PS01156">
    <property type="entry name" value="TONB_DEPENDENT_REC_2"/>
    <property type="match status" value="1"/>
</dbReference>
<keyword evidence="6 8" id="KW-0472">Membrane</keyword>
<evidence type="ECO:0000256" key="9">
    <source>
        <dbReference type="PROSITE-ProRule" id="PRU10144"/>
    </source>
</evidence>
<evidence type="ECO:0000256" key="8">
    <source>
        <dbReference type="PROSITE-ProRule" id="PRU01360"/>
    </source>
</evidence>
<dbReference type="SUPFAM" id="SSF56935">
    <property type="entry name" value="Porins"/>
    <property type="match status" value="1"/>
</dbReference>
<dbReference type="Gene3D" id="2.40.170.20">
    <property type="entry name" value="TonB-dependent receptor, beta-barrel domain"/>
    <property type="match status" value="1"/>
</dbReference>
<keyword evidence="10" id="KW-0732">Signal</keyword>
<feature type="chain" id="PRO_5037771588" evidence="10">
    <location>
        <begin position="25"/>
        <end position="775"/>
    </location>
</feature>
<proteinExistence type="inferred from homology"/>
<dbReference type="RefSeq" id="WP_066765232.1">
    <property type="nucleotide sequence ID" value="NZ_BMIO01000001.1"/>
</dbReference>
<keyword evidence="3 8" id="KW-1134">Transmembrane beta strand</keyword>
<keyword evidence="4 8" id="KW-0812">Transmembrane</keyword>
<keyword evidence="2 8" id="KW-0813">Transport</keyword>
<dbReference type="PANTHER" id="PTHR30069">
    <property type="entry name" value="TONB-DEPENDENT OUTER MEMBRANE RECEPTOR"/>
    <property type="match status" value="1"/>
</dbReference>
<dbReference type="Gene3D" id="2.170.130.10">
    <property type="entry name" value="TonB-dependent receptor, plug domain"/>
    <property type="match status" value="1"/>
</dbReference>
<organism evidence="12 13">
    <name type="scientific">Croceicoccus pelagius</name>
    <dbReference type="NCBI Taxonomy" id="1703341"/>
    <lineage>
        <taxon>Bacteria</taxon>
        <taxon>Pseudomonadati</taxon>
        <taxon>Pseudomonadota</taxon>
        <taxon>Alphaproteobacteria</taxon>
        <taxon>Sphingomonadales</taxon>
        <taxon>Erythrobacteraceae</taxon>
        <taxon>Croceicoccus</taxon>
    </lineage>
</organism>
<evidence type="ECO:0000313" key="13">
    <source>
        <dbReference type="Proteomes" id="UP000598997"/>
    </source>
</evidence>
<keyword evidence="13" id="KW-1185">Reference proteome</keyword>
<evidence type="ECO:0000256" key="2">
    <source>
        <dbReference type="ARBA" id="ARBA00022448"/>
    </source>
</evidence>
<protein>
    <submittedName>
        <fullName evidence="12">Membrane protein</fullName>
    </submittedName>
</protein>
<feature type="signal peptide" evidence="10">
    <location>
        <begin position="1"/>
        <end position="24"/>
    </location>
</feature>
<sequence length="775" mass="82441">MTARTPLRLGFSTIAIIASTPALADDADQRIIVVTAPGGDTLVSEGTVVGREDIAAAGSPDAIAALTRNVAGVTLQQAQGNPWQPNLSWRGFLASPLQGQPQGLAAYLDGGRFNLPFGDTVPFDVIPDAALTSIALVEADPAFGLNALGGAVVMATATGRSDPGLTATAAYGSYDEREFSLAGGGAGDAFSAFAAVQYRAEDGWRDYSPSELLNGYLDFGYDAGGHGAHLKFVGADTDLTGNGVAPIELLDARRKSVFTWPDRSQTKYGRISLTPWIALGDETRLEGTLYYQRLKIRTVNGDAADIEVCEDDDLAGLLCLETVEDDDDDDDDGGEEEGEVLTDAGGMAIADVLGGEDYGVLNRGRLKTRAGGVLLQLIDEREFWGGTNRLAIGVSYDESRNRFDTETELGELTEDRSVEGLGTVIVQDSGAIAPVGLIAKTKFTGAFLSDSLPLTDRLTAEIGLRYNHANIVLRDQIGTALNGDHTFERLNPGLSLRYRASDALTLRAGYAETNRTPTPAELSCADEDAPCSLANFFIADPPLEQVVAKSWNIGATGNTDAGGWNLAWQATAWRTTNRNDIQFVASEIRGRAYFRNIGSTRRQGIDVGVKARRGPLSLSAGYAFLDATFRDPLTLSSPSNPFANGDGEIDVSRGDRLSGLPRHSTTFSADYEGNGFSFGGDVIARSSQQMVGDEAGQNPKVPGYALVNLRGSIDFAPGLSLFGEVRNALDTDYETFGTFSEVDEVFLSEAPDAEDPRAFGPGAPRRWTIGVKASF</sequence>
<comment type="similarity">
    <text evidence="8">Belongs to the TonB-dependent receptor family.</text>
</comment>
<dbReference type="GO" id="GO:0044718">
    <property type="term" value="P:siderophore transmembrane transport"/>
    <property type="evidence" value="ECO:0007669"/>
    <property type="project" value="TreeGrafter"/>
</dbReference>
<dbReference type="Pfam" id="PF00593">
    <property type="entry name" value="TonB_dep_Rec_b-barrel"/>
    <property type="match status" value="1"/>
</dbReference>
<accession>A0A917DGJ8</accession>
<dbReference type="EMBL" id="BMIO01000001">
    <property type="protein sequence ID" value="GGD33892.1"/>
    <property type="molecule type" value="Genomic_DNA"/>
</dbReference>
<feature type="domain" description="TonB-dependent receptor-like beta-barrel" evidence="11">
    <location>
        <begin position="367"/>
        <end position="727"/>
    </location>
</feature>
<evidence type="ECO:0000256" key="4">
    <source>
        <dbReference type="ARBA" id="ARBA00022692"/>
    </source>
</evidence>
<evidence type="ECO:0000256" key="7">
    <source>
        <dbReference type="ARBA" id="ARBA00023237"/>
    </source>
</evidence>
<evidence type="ECO:0000256" key="10">
    <source>
        <dbReference type="SAM" id="SignalP"/>
    </source>
</evidence>
<evidence type="ECO:0000256" key="1">
    <source>
        <dbReference type="ARBA" id="ARBA00004571"/>
    </source>
</evidence>
<evidence type="ECO:0000256" key="3">
    <source>
        <dbReference type="ARBA" id="ARBA00022452"/>
    </source>
</evidence>
<evidence type="ECO:0000256" key="6">
    <source>
        <dbReference type="ARBA" id="ARBA00023136"/>
    </source>
</evidence>
<feature type="short sequence motif" description="TonB C-terminal box" evidence="9">
    <location>
        <begin position="758"/>
        <end position="775"/>
    </location>
</feature>
<keyword evidence="5" id="KW-0798">TonB box</keyword>
<comment type="subcellular location">
    <subcellularLocation>
        <location evidence="1 8">Cell outer membrane</location>
        <topology evidence="1 8">Multi-pass membrane protein</topology>
    </subcellularLocation>
</comment>
<evidence type="ECO:0000259" key="11">
    <source>
        <dbReference type="Pfam" id="PF00593"/>
    </source>
</evidence>
<name>A0A917DGJ8_9SPHN</name>